<comment type="caution">
    <text evidence="3">The sequence shown here is derived from an EMBL/GenBank/DDBJ whole genome shotgun (WGS) entry which is preliminary data.</text>
</comment>
<reference evidence="3 4" key="1">
    <citation type="submission" date="2024-11" db="EMBL/GenBank/DDBJ databases">
        <title>Chromosome-level genome assembly of Eucalyptus globulus Labill. provides insights into its genome evolution.</title>
        <authorList>
            <person name="Li X."/>
        </authorList>
    </citation>
    <scope>NUCLEOTIDE SEQUENCE [LARGE SCALE GENOMIC DNA]</scope>
    <source>
        <strain evidence="3">CL2024</strain>
        <tissue evidence="3">Fresh tender leaves</tissue>
    </source>
</reference>
<evidence type="ECO:0000313" key="3">
    <source>
        <dbReference type="EMBL" id="KAL3724443.1"/>
    </source>
</evidence>
<feature type="chain" id="PRO_5044754467" description="Bifunctional inhibitor/plant lipid transfer protein/seed storage helical domain-containing protein" evidence="1">
    <location>
        <begin position="25"/>
        <end position="100"/>
    </location>
</feature>
<dbReference type="Gene3D" id="1.10.110.10">
    <property type="entry name" value="Plant lipid-transfer and hydrophobic proteins"/>
    <property type="match status" value="1"/>
</dbReference>
<protein>
    <recommendedName>
        <fullName evidence="2">Bifunctional inhibitor/plant lipid transfer protein/seed storage helical domain-containing protein</fullName>
    </recommendedName>
</protein>
<dbReference type="InterPro" id="IPR039265">
    <property type="entry name" value="DIR1-like"/>
</dbReference>
<keyword evidence="1" id="KW-0732">Signal</keyword>
<organism evidence="3 4">
    <name type="scientific">Eucalyptus globulus</name>
    <name type="common">Tasmanian blue gum</name>
    <dbReference type="NCBI Taxonomy" id="34317"/>
    <lineage>
        <taxon>Eukaryota</taxon>
        <taxon>Viridiplantae</taxon>
        <taxon>Streptophyta</taxon>
        <taxon>Embryophyta</taxon>
        <taxon>Tracheophyta</taxon>
        <taxon>Spermatophyta</taxon>
        <taxon>Magnoliopsida</taxon>
        <taxon>eudicotyledons</taxon>
        <taxon>Gunneridae</taxon>
        <taxon>Pentapetalae</taxon>
        <taxon>rosids</taxon>
        <taxon>malvids</taxon>
        <taxon>Myrtales</taxon>
        <taxon>Myrtaceae</taxon>
        <taxon>Myrtoideae</taxon>
        <taxon>Eucalypteae</taxon>
        <taxon>Eucalyptus</taxon>
    </lineage>
</organism>
<dbReference type="Proteomes" id="UP001634007">
    <property type="component" value="Unassembled WGS sequence"/>
</dbReference>
<keyword evidence="4" id="KW-1185">Reference proteome</keyword>
<evidence type="ECO:0000313" key="4">
    <source>
        <dbReference type="Proteomes" id="UP001634007"/>
    </source>
</evidence>
<feature type="domain" description="Bifunctional inhibitor/plant lipid transfer protein/seed storage helical" evidence="2">
    <location>
        <begin position="28"/>
        <end position="100"/>
    </location>
</feature>
<dbReference type="InterPro" id="IPR036312">
    <property type="entry name" value="Bifun_inhib/LTP/seed_sf"/>
</dbReference>
<feature type="signal peptide" evidence="1">
    <location>
        <begin position="1"/>
        <end position="24"/>
    </location>
</feature>
<dbReference type="PROSITE" id="PS51257">
    <property type="entry name" value="PROKAR_LIPOPROTEIN"/>
    <property type="match status" value="1"/>
</dbReference>
<proteinExistence type="predicted"/>
<dbReference type="Pfam" id="PF00234">
    <property type="entry name" value="Tryp_alpha_amyl"/>
    <property type="match status" value="1"/>
</dbReference>
<evidence type="ECO:0000259" key="2">
    <source>
        <dbReference type="SMART" id="SM00499"/>
    </source>
</evidence>
<dbReference type="EMBL" id="JBJKBG010000008">
    <property type="protein sequence ID" value="KAL3724443.1"/>
    <property type="molecule type" value="Genomic_DNA"/>
</dbReference>
<sequence length="100" mass="10451">MEATNKKAVILLGLMVAIACCANAQTICNMSYSELMACKPAATPPNPPPPTSACCTGLSHANLKCFCQYKNSPILPSVGVNPKLAMQLPSKCQIPNAPTC</sequence>
<dbReference type="SMART" id="SM00499">
    <property type="entry name" value="AAI"/>
    <property type="match status" value="1"/>
</dbReference>
<gene>
    <name evidence="3" type="ORF">ACJRO7_029589</name>
</gene>
<evidence type="ECO:0000256" key="1">
    <source>
        <dbReference type="SAM" id="SignalP"/>
    </source>
</evidence>
<accession>A0ABD3JCH3</accession>
<dbReference type="InterPro" id="IPR016140">
    <property type="entry name" value="Bifunc_inhib/LTP/seed_store"/>
</dbReference>
<dbReference type="SUPFAM" id="SSF47699">
    <property type="entry name" value="Bifunctional inhibitor/lipid-transfer protein/seed storage 2S albumin"/>
    <property type="match status" value="1"/>
</dbReference>
<dbReference type="PANTHER" id="PTHR33122:SF63">
    <property type="entry name" value="BIFUNCTIONAL INHIBITOR_PLANT LIPID TRANSFER PROTEIN_SEED STORAGE HELICAL DOMAIN-CONTAINING PROTEIN"/>
    <property type="match status" value="1"/>
</dbReference>
<dbReference type="AlphaFoldDB" id="A0ABD3JCH3"/>
<dbReference type="PANTHER" id="PTHR33122">
    <property type="entry name" value="LIPID BINDING PROTEIN-RELATED"/>
    <property type="match status" value="1"/>
</dbReference>
<name>A0ABD3JCH3_EUCGL</name>